<evidence type="ECO:0000256" key="2">
    <source>
        <dbReference type="ARBA" id="ARBA00022475"/>
    </source>
</evidence>
<gene>
    <name evidence="8" type="ORF">SAMN04490203_2868</name>
    <name evidence="7" type="ORF">TU78_13050</name>
</gene>
<dbReference type="PATRIC" id="fig|47884.3.peg.3065"/>
<feature type="transmembrane region" description="Helical" evidence="6">
    <location>
        <begin position="40"/>
        <end position="60"/>
    </location>
</feature>
<keyword evidence="2" id="KW-1003">Cell membrane</keyword>
<dbReference type="Proteomes" id="UP000183155">
    <property type="component" value="Unassembled WGS sequence"/>
</dbReference>
<dbReference type="EMBL" id="JYLA01000005">
    <property type="protein sequence ID" value="KMM84178.1"/>
    <property type="molecule type" value="Genomic_DNA"/>
</dbReference>
<dbReference type="STRING" id="47884.SAMN04490203_2868"/>
<name>A0A0J6GP96_PSETA</name>
<keyword evidence="10" id="KW-1185">Reference proteome</keyword>
<reference evidence="7 9" key="1">
    <citation type="submission" date="2015-02" db="EMBL/GenBank/DDBJ databases">
        <title>Pseudomonas helleri sp. nov. and Pseudomonas weihenstephanensis sp. nov., isolated from raw cows milk.</title>
        <authorList>
            <person name="von Neubeck M."/>
            <person name="Huptas C."/>
            <person name="Wenning M."/>
            <person name="Scherer S."/>
        </authorList>
    </citation>
    <scope>NUCLEOTIDE SEQUENCE [LARGE SCALE GENOMIC DNA]</scope>
    <source>
        <strain evidence="7 9">DSM 21104</strain>
    </source>
</reference>
<dbReference type="EMBL" id="FNRS01000001">
    <property type="protein sequence ID" value="SEC66899.1"/>
    <property type="molecule type" value="Genomic_DNA"/>
</dbReference>
<accession>A0A0J6GP96</accession>
<dbReference type="Pfam" id="PF01810">
    <property type="entry name" value="LysE"/>
    <property type="match status" value="1"/>
</dbReference>
<evidence type="ECO:0000256" key="3">
    <source>
        <dbReference type="ARBA" id="ARBA00022692"/>
    </source>
</evidence>
<evidence type="ECO:0000313" key="10">
    <source>
        <dbReference type="Proteomes" id="UP000183155"/>
    </source>
</evidence>
<feature type="transmembrane region" description="Helical" evidence="6">
    <location>
        <begin position="72"/>
        <end position="89"/>
    </location>
</feature>
<keyword evidence="4 6" id="KW-1133">Transmembrane helix</keyword>
<keyword evidence="5 6" id="KW-0472">Membrane</keyword>
<reference evidence="8 10" key="2">
    <citation type="submission" date="2016-10" db="EMBL/GenBank/DDBJ databases">
        <authorList>
            <person name="Varghese N."/>
            <person name="Submissions S."/>
        </authorList>
    </citation>
    <scope>NUCLEOTIDE SEQUENCE [LARGE SCALE GENOMIC DNA]</scope>
    <source>
        <strain evidence="8 10">BS3652</strain>
    </source>
</reference>
<evidence type="ECO:0000256" key="1">
    <source>
        <dbReference type="ARBA" id="ARBA00004651"/>
    </source>
</evidence>
<dbReference type="OrthoDB" id="9812084at2"/>
<dbReference type="AlphaFoldDB" id="A0A0J6GP96"/>
<dbReference type="GO" id="GO:0005886">
    <property type="term" value="C:plasma membrane"/>
    <property type="evidence" value="ECO:0007669"/>
    <property type="project" value="UniProtKB-SubCell"/>
</dbReference>
<evidence type="ECO:0000313" key="8">
    <source>
        <dbReference type="EMBL" id="SEC66899.1"/>
    </source>
</evidence>
<dbReference type="InterPro" id="IPR001123">
    <property type="entry name" value="LeuE-type"/>
</dbReference>
<feature type="transmembrane region" description="Helical" evidence="6">
    <location>
        <begin position="145"/>
        <end position="168"/>
    </location>
</feature>
<evidence type="ECO:0000256" key="4">
    <source>
        <dbReference type="ARBA" id="ARBA00022989"/>
    </source>
</evidence>
<evidence type="ECO:0000256" key="5">
    <source>
        <dbReference type="ARBA" id="ARBA00023136"/>
    </source>
</evidence>
<dbReference type="Proteomes" id="UP000036395">
    <property type="component" value="Unassembled WGS sequence"/>
</dbReference>
<dbReference type="GO" id="GO:0015171">
    <property type="term" value="F:amino acid transmembrane transporter activity"/>
    <property type="evidence" value="ECO:0007669"/>
    <property type="project" value="TreeGrafter"/>
</dbReference>
<protein>
    <submittedName>
        <fullName evidence="7">Lysine transporter LysE</fullName>
    </submittedName>
    <submittedName>
        <fullName evidence="8">Threonine/homoserine/homoserine lactone efflux protein</fullName>
    </submittedName>
</protein>
<dbReference type="PANTHER" id="PTHR30086">
    <property type="entry name" value="ARGININE EXPORTER PROTEIN ARGO"/>
    <property type="match status" value="1"/>
</dbReference>
<organism evidence="7 9">
    <name type="scientific">Pseudomonas taetrolens</name>
    <dbReference type="NCBI Taxonomy" id="47884"/>
    <lineage>
        <taxon>Bacteria</taxon>
        <taxon>Pseudomonadati</taxon>
        <taxon>Pseudomonadota</taxon>
        <taxon>Gammaproteobacteria</taxon>
        <taxon>Pseudomonadales</taxon>
        <taxon>Pseudomonadaceae</taxon>
        <taxon>Pseudomonas</taxon>
    </lineage>
</organism>
<keyword evidence="3 6" id="KW-0812">Transmembrane</keyword>
<dbReference type="PANTHER" id="PTHR30086:SF20">
    <property type="entry name" value="ARGININE EXPORTER PROTEIN ARGO-RELATED"/>
    <property type="match status" value="1"/>
</dbReference>
<dbReference type="GO" id="GO:0033228">
    <property type="term" value="P:cysteine export across plasma membrane"/>
    <property type="evidence" value="ECO:0007669"/>
    <property type="project" value="TreeGrafter"/>
</dbReference>
<evidence type="ECO:0000313" key="7">
    <source>
        <dbReference type="EMBL" id="KMM84178.1"/>
    </source>
</evidence>
<dbReference type="RefSeq" id="WP_048381879.1">
    <property type="nucleotide sequence ID" value="NZ_FNRS01000001.1"/>
</dbReference>
<sequence length="198" mass="21086">MESLLPFLLFAFVASITPGPTNILVLSHSSRRGLSATLPIIFSACLAAALIVFAVGLGMGETLLRFARVQQVMAWVGVLWLSWLAWQIFQSASPSLEPAASRGEGLGVFGAATLQLVNPKVWMMAVAVASVFVGGGDKTVRLAMLSLVFLLVSLPCMTLWALLGVGSARAFGSPRAFRHMNRALAVLLLTSAWLTMLV</sequence>
<comment type="caution">
    <text evidence="7">The sequence shown here is derived from an EMBL/GenBank/DDBJ whole genome shotgun (WGS) entry which is preliminary data.</text>
</comment>
<evidence type="ECO:0000313" key="9">
    <source>
        <dbReference type="Proteomes" id="UP000036395"/>
    </source>
</evidence>
<proteinExistence type="predicted"/>
<evidence type="ECO:0000256" key="6">
    <source>
        <dbReference type="SAM" id="Phobius"/>
    </source>
</evidence>
<feature type="transmembrane region" description="Helical" evidence="6">
    <location>
        <begin position="180"/>
        <end position="197"/>
    </location>
</feature>
<comment type="subcellular location">
    <subcellularLocation>
        <location evidence="1">Cell membrane</location>
        <topology evidence="1">Multi-pass membrane protein</topology>
    </subcellularLocation>
</comment>
<feature type="transmembrane region" description="Helical" evidence="6">
    <location>
        <begin position="109"/>
        <end position="133"/>
    </location>
</feature>